<keyword evidence="3" id="KW-1185">Reference proteome</keyword>
<evidence type="ECO:0000313" key="2">
    <source>
        <dbReference type="EMBL" id="GMN61779.1"/>
    </source>
</evidence>
<reference evidence="2" key="1">
    <citation type="submission" date="2023-07" db="EMBL/GenBank/DDBJ databases">
        <title>draft genome sequence of fig (Ficus carica).</title>
        <authorList>
            <person name="Takahashi T."/>
            <person name="Nishimura K."/>
        </authorList>
    </citation>
    <scope>NUCLEOTIDE SEQUENCE</scope>
</reference>
<gene>
    <name evidence="2" type="ORF">TIFTF001_030880</name>
</gene>
<proteinExistence type="predicted"/>
<dbReference type="EMBL" id="BTGU01000117">
    <property type="protein sequence ID" value="GMN61779.1"/>
    <property type="molecule type" value="Genomic_DNA"/>
</dbReference>
<sequence>MVMTRHRLGRHSLVSKRYPASLLHIASRRFRNGPRDMNKVMMDSNIYRRRLRRHSRSQVLPRRSCNTVVEAPSSFHDGLQRPSWKPGASTTVSI</sequence>
<accession>A0AA88DUB6</accession>
<dbReference type="Proteomes" id="UP001187192">
    <property type="component" value="Unassembled WGS sequence"/>
</dbReference>
<organism evidence="2 3">
    <name type="scientific">Ficus carica</name>
    <name type="common">Common fig</name>
    <dbReference type="NCBI Taxonomy" id="3494"/>
    <lineage>
        <taxon>Eukaryota</taxon>
        <taxon>Viridiplantae</taxon>
        <taxon>Streptophyta</taxon>
        <taxon>Embryophyta</taxon>
        <taxon>Tracheophyta</taxon>
        <taxon>Spermatophyta</taxon>
        <taxon>Magnoliopsida</taxon>
        <taxon>eudicotyledons</taxon>
        <taxon>Gunneridae</taxon>
        <taxon>Pentapetalae</taxon>
        <taxon>rosids</taxon>
        <taxon>fabids</taxon>
        <taxon>Rosales</taxon>
        <taxon>Moraceae</taxon>
        <taxon>Ficeae</taxon>
        <taxon>Ficus</taxon>
    </lineage>
</organism>
<dbReference type="AlphaFoldDB" id="A0AA88DUB6"/>
<comment type="caution">
    <text evidence="2">The sequence shown here is derived from an EMBL/GenBank/DDBJ whole genome shotgun (WGS) entry which is preliminary data.</text>
</comment>
<name>A0AA88DUB6_FICCA</name>
<protein>
    <submittedName>
        <fullName evidence="2">Uncharacterized protein</fullName>
    </submittedName>
</protein>
<feature type="region of interest" description="Disordered" evidence="1">
    <location>
        <begin position="74"/>
        <end position="94"/>
    </location>
</feature>
<evidence type="ECO:0000256" key="1">
    <source>
        <dbReference type="SAM" id="MobiDB-lite"/>
    </source>
</evidence>
<evidence type="ECO:0000313" key="3">
    <source>
        <dbReference type="Proteomes" id="UP001187192"/>
    </source>
</evidence>